<dbReference type="InterPro" id="IPR052055">
    <property type="entry name" value="Hepadnavirus_pol/RT"/>
</dbReference>
<gene>
    <name evidence="2" type="ORF">PHMEG_00010769</name>
</gene>
<dbReference type="OrthoDB" id="167975at2759"/>
<dbReference type="GO" id="GO:0003677">
    <property type="term" value="F:DNA binding"/>
    <property type="evidence" value="ECO:0007669"/>
    <property type="project" value="UniProtKB-KW"/>
</dbReference>
<feature type="non-terminal residue" evidence="2">
    <location>
        <position position="1"/>
    </location>
</feature>
<evidence type="ECO:0000256" key="1">
    <source>
        <dbReference type="ARBA" id="ARBA00023125"/>
    </source>
</evidence>
<comment type="caution">
    <text evidence="2">The sequence shown here is derived from an EMBL/GenBank/DDBJ whole genome shotgun (WGS) entry which is preliminary data.</text>
</comment>
<name>A0A225WDE4_9STRA</name>
<keyword evidence="1" id="KW-0238">DNA-binding</keyword>
<dbReference type="EMBL" id="NBNE01001099">
    <property type="protein sequence ID" value="OWZ15562.1"/>
    <property type="molecule type" value="Genomic_DNA"/>
</dbReference>
<dbReference type="SUPFAM" id="SSF47823">
    <property type="entry name" value="lambda integrase-like, N-terminal domain"/>
    <property type="match status" value="1"/>
</dbReference>
<dbReference type="InterPro" id="IPR010998">
    <property type="entry name" value="Integrase_recombinase_N"/>
</dbReference>
<accession>A0A225WDE4</accession>
<reference evidence="3" key="1">
    <citation type="submission" date="2017-03" db="EMBL/GenBank/DDBJ databases">
        <title>Phytopthora megakarya and P. palmivora, two closely related causual agents of cacao black pod achieved similar genome size and gene model numbers by different mechanisms.</title>
        <authorList>
            <person name="Ali S."/>
            <person name="Shao J."/>
            <person name="Larry D.J."/>
            <person name="Kronmiller B."/>
            <person name="Shen D."/>
            <person name="Strem M.D."/>
            <person name="Melnick R.L."/>
            <person name="Guiltinan M.J."/>
            <person name="Tyler B.M."/>
            <person name="Meinhardt L.W."/>
            <person name="Bailey B.A."/>
        </authorList>
    </citation>
    <scope>NUCLEOTIDE SEQUENCE [LARGE SCALE GENOMIC DNA]</scope>
    <source>
        <strain evidence="3">zdho120</strain>
    </source>
</reference>
<dbReference type="PANTHER" id="PTHR33050:SF7">
    <property type="entry name" value="RIBONUCLEASE H"/>
    <property type="match status" value="1"/>
</dbReference>
<proteinExistence type="predicted"/>
<dbReference type="Gene3D" id="1.10.150.130">
    <property type="match status" value="1"/>
</dbReference>
<dbReference type="Proteomes" id="UP000198211">
    <property type="component" value="Unassembled WGS sequence"/>
</dbReference>
<sequence length="529" mass="59893">MLAVLRPRSINDAKFSTWCTTLEVLGLQFNTIAKTVTMPKEKLAKASTRVVAMQRKSTVSRHDLECLLGSLRHVTCLLRAAKAFFQRIHTAVKGLPRRGRFPLSDAIRLDLQWFHFILNYDAWSGIPTSMFCSDPPIDVHWYMDASDRGLAVADPARQRYILLQFDADECTMIHAGQGSQPFNINVRELFCVALASVLWGRGRSVHGSSELLHVKAWSDNTNAVTWTNRLHSDNVYAQELLRAIGLCEATQHFRVTAGHLPGECNTLADAGSRQHNGRLASRLQARALADSSYRVYKATWKEWCRWCDEQGFSSWLSGDCKRDSNQLIQFVVYCWQHPSGGQRNAASTILSKIGHLSWFHRRFKGYSIGLHEGHRLAMRGMSRLSPPPDRKEPITVGLLRCLRSQCNFDNIHDRVLWGAAAMGYFFMLRRSEYMADRGQVKNYAIQYRDVSFTSRNGQIATSLAMAVSVSINFRGGKADQRGVGATRTLEKTGLSWLWPVRACWALTSIAKQRGAHQMTYFARFTGVRR</sequence>
<dbReference type="PANTHER" id="PTHR33050">
    <property type="entry name" value="REVERSE TRANSCRIPTASE DOMAIN-CONTAINING PROTEIN"/>
    <property type="match status" value="1"/>
</dbReference>
<dbReference type="AlphaFoldDB" id="A0A225WDE4"/>
<keyword evidence="3" id="KW-1185">Reference proteome</keyword>
<evidence type="ECO:0000313" key="2">
    <source>
        <dbReference type="EMBL" id="OWZ15562.1"/>
    </source>
</evidence>
<evidence type="ECO:0000313" key="3">
    <source>
        <dbReference type="Proteomes" id="UP000198211"/>
    </source>
</evidence>
<evidence type="ECO:0008006" key="4">
    <source>
        <dbReference type="Google" id="ProtNLM"/>
    </source>
</evidence>
<protein>
    <recommendedName>
        <fullName evidence="4">RNase H type-1 domain-containing protein</fullName>
    </recommendedName>
</protein>
<organism evidence="2 3">
    <name type="scientific">Phytophthora megakarya</name>
    <dbReference type="NCBI Taxonomy" id="4795"/>
    <lineage>
        <taxon>Eukaryota</taxon>
        <taxon>Sar</taxon>
        <taxon>Stramenopiles</taxon>
        <taxon>Oomycota</taxon>
        <taxon>Peronosporomycetes</taxon>
        <taxon>Peronosporales</taxon>
        <taxon>Peronosporaceae</taxon>
        <taxon>Phytophthora</taxon>
    </lineage>
</organism>